<dbReference type="PROSITE" id="PS50893">
    <property type="entry name" value="ABC_TRANSPORTER_2"/>
    <property type="match status" value="1"/>
</dbReference>
<dbReference type="PANTHER" id="PTHR43776:SF7">
    <property type="entry name" value="D,D-DIPEPTIDE TRANSPORT ATP-BINDING PROTEIN DDPF-RELATED"/>
    <property type="match status" value="1"/>
</dbReference>
<evidence type="ECO:0000256" key="2">
    <source>
        <dbReference type="ARBA" id="ARBA00022448"/>
    </source>
</evidence>
<comment type="similarity">
    <text evidence="1">Belongs to the ABC transporter superfamily.</text>
</comment>
<dbReference type="Gene3D" id="3.40.50.300">
    <property type="entry name" value="P-loop containing nucleotide triphosphate hydrolases"/>
    <property type="match status" value="1"/>
</dbReference>
<name>A0AAE6YFC5_STRAT</name>
<evidence type="ECO:0000313" key="7">
    <source>
        <dbReference type="EMBL" id="QIT48526.1"/>
    </source>
</evidence>
<dbReference type="GO" id="GO:0005524">
    <property type="term" value="F:ATP binding"/>
    <property type="evidence" value="ECO:0007669"/>
    <property type="project" value="UniProtKB-KW"/>
</dbReference>
<dbReference type="RefSeq" id="WP_078636671.1">
    <property type="nucleotide sequence ID" value="NZ_CM007717.1"/>
</dbReference>
<dbReference type="GO" id="GO:0016887">
    <property type="term" value="F:ATP hydrolysis activity"/>
    <property type="evidence" value="ECO:0007669"/>
    <property type="project" value="InterPro"/>
</dbReference>
<dbReference type="InterPro" id="IPR017871">
    <property type="entry name" value="ABC_transporter-like_CS"/>
</dbReference>
<accession>A0AAE6YFC5</accession>
<dbReference type="InterPro" id="IPR027417">
    <property type="entry name" value="P-loop_NTPase"/>
</dbReference>
<keyword evidence="2" id="KW-0813">Transport</keyword>
<reference evidence="7 9" key="2">
    <citation type="submission" date="2020-03" db="EMBL/GenBank/DDBJ databases">
        <title>Is there a link between lipid content and antibiotic production in Streptomyces?</title>
        <authorList>
            <person name="David M."/>
            <person name="Lejeune C."/>
            <person name="Abreu S."/>
            <person name="Thibessard A."/>
            <person name="Leblond P."/>
            <person name="Chaminade P."/>
            <person name="Virolle M.-J."/>
        </authorList>
    </citation>
    <scope>NUCLEOTIDE SEQUENCE [LARGE SCALE GENOMIC DNA]</scope>
    <source>
        <strain evidence="7 9">DSM 41481</strain>
    </source>
</reference>
<evidence type="ECO:0000313" key="6">
    <source>
        <dbReference type="EMBL" id="OOQ48160.1"/>
    </source>
</evidence>
<dbReference type="Proteomes" id="UP000190306">
    <property type="component" value="Chromosome"/>
</dbReference>
<dbReference type="Proteomes" id="UP000502504">
    <property type="component" value="Chromosome"/>
</dbReference>
<organism evidence="7 9">
    <name type="scientific">Streptomyces antibioticus</name>
    <dbReference type="NCBI Taxonomy" id="1890"/>
    <lineage>
        <taxon>Bacteria</taxon>
        <taxon>Bacillati</taxon>
        <taxon>Actinomycetota</taxon>
        <taxon>Actinomycetes</taxon>
        <taxon>Kitasatosporales</taxon>
        <taxon>Streptomycetaceae</taxon>
        <taxon>Streptomyces</taxon>
    </lineage>
</organism>
<dbReference type="Pfam" id="PF00005">
    <property type="entry name" value="ABC_tran"/>
    <property type="match status" value="1"/>
</dbReference>
<reference evidence="6 8" key="1">
    <citation type="submission" date="2015-07" db="EMBL/GenBank/DDBJ databases">
        <title>Draft Genome Sequence of Streptomyces antibioticus, IMRU 3720 reveals insights in the evolution of actinomycin biosynthetic gene clusters in Streptomyces.</title>
        <authorList>
            <person name="Crnovcic I."/>
            <person name="Ruckert C."/>
            <person name="Kalinowksi J."/>
            <person name="Keller U."/>
        </authorList>
    </citation>
    <scope>NUCLEOTIDE SEQUENCE [LARGE SCALE GENOMIC DNA]</scope>
    <source>
        <strain evidence="6 8">DSM 41481</strain>
    </source>
</reference>
<dbReference type="InterPro" id="IPR003593">
    <property type="entry name" value="AAA+_ATPase"/>
</dbReference>
<dbReference type="PANTHER" id="PTHR43776">
    <property type="entry name" value="TRANSPORT ATP-BINDING PROTEIN"/>
    <property type="match status" value="1"/>
</dbReference>
<evidence type="ECO:0000256" key="1">
    <source>
        <dbReference type="ARBA" id="ARBA00005417"/>
    </source>
</evidence>
<sequence>MNTGASVDGRPRLLEVDALDVHLGTPRRHILKGVGLAVAAGETVGLVGESGSGKSTLAKTLVGVHRPTSGSIHFDGRDCLRAGSRDRARLRREIQYIPQDPYSSLDPRRTVGETIAEALDPRRARVSRHRRRILELLELVRIDGSSLDRRPSEFSGGQRQRIAIARALAVEPSLIVADEITSALDLSTQAEVLNLLADLKRSIGLTLIFVSHDLAVVRSISDSVLVLLHGEVVESGSAREIFDTPTAPYTRMLIDSAPGGPGFSLD</sequence>
<dbReference type="PROSITE" id="PS00211">
    <property type="entry name" value="ABC_TRANSPORTER_1"/>
    <property type="match status" value="1"/>
</dbReference>
<evidence type="ECO:0000313" key="9">
    <source>
        <dbReference type="Proteomes" id="UP000502504"/>
    </source>
</evidence>
<dbReference type="AlphaFoldDB" id="A0AAE6YFC5"/>
<dbReference type="SMART" id="SM00382">
    <property type="entry name" value="AAA"/>
    <property type="match status" value="1"/>
</dbReference>
<evidence type="ECO:0000259" key="5">
    <source>
        <dbReference type="PROSITE" id="PS50893"/>
    </source>
</evidence>
<evidence type="ECO:0000256" key="3">
    <source>
        <dbReference type="ARBA" id="ARBA00022741"/>
    </source>
</evidence>
<dbReference type="GO" id="GO:0055085">
    <property type="term" value="P:transmembrane transport"/>
    <property type="evidence" value="ECO:0007669"/>
    <property type="project" value="UniProtKB-ARBA"/>
</dbReference>
<keyword evidence="4 7" id="KW-0067">ATP-binding</keyword>
<keyword evidence="8" id="KW-1185">Reference proteome</keyword>
<dbReference type="EMBL" id="CP050692">
    <property type="protein sequence ID" value="QIT48526.1"/>
    <property type="molecule type" value="Genomic_DNA"/>
</dbReference>
<evidence type="ECO:0000313" key="8">
    <source>
        <dbReference type="Proteomes" id="UP000190306"/>
    </source>
</evidence>
<protein>
    <submittedName>
        <fullName evidence="7">ABC transporter ATP-binding protein</fullName>
    </submittedName>
</protein>
<dbReference type="SUPFAM" id="SSF52540">
    <property type="entry name" value="P-loop containing nucleoside triphosphate hydrolases"/>
    <property type="match status" value="1"/>
</dbReference>
<dbReference type="CDD" id="cd03257">
    <property type="entry name" value="ABC_NikE_OppD_transporters"/>
    <property type="match status" value="1"/>
</dbReference>
<feature type="domain" description="ABC transporter" evidence="5">
    <location>
        <begin position="16"/>
        <end position="254"/>
    </location>
</feature>
<keyword evidence="3" id="KW-0547">Nucleotide-binding</keyword>
<dbReference type="InterPro" id="IPR050319">
    <property type="entry name" value="ABC_transp_ATP-bind"/>
</dbReference>
<dbReference type="InterPro" id="IPR003439">
    <property type="entry name" value="ABC_transporter-like_ATP-bd"/>
</dbReference>
<evidence type="ECO:0000256" key="4">
    <source>
        <dbReference type="ARBA" id="ARBA00022840"/>
    </source>
</evidence>
<dbReference type="EMBL" id="LHQL01000014">
    <property type="protein sequence ID" value="OOQ48160.1"/>
    <property type="molecule type" value="Genomic_DNA"/>
</dbReference>
<gene>
    <name evidence="6" type="ORF">AFM16_36935</name>
    <name evidence="7" type="ORF">HCX60_37550</name>
</gene>
<proteinExistence type="inferred from homology"/>